<evidence type="ECO:0000313" key="2">
    <source>
        <dbReference type="Proteomes" id="UP000565441"/>
    </source>
</evidence>
<dbReference type="EMBL" id="JAACJP010000038">
    <property type="protein sequence ID" value="KAF5373979.1"/>
    <property type="molecule type" value="Genomic_DNA"/>
</dbReference>
<sequence length="382" mass="42176">MVKAHSTARQELRLDVSDKTSAQVERVLPIFPQEIINLIVGMVDGRLSVLKRRHMLRRTLKACCLVSWSFRNPAQERLFKALSLGCSPMYKSDTALISALSSSPRLCGFVRSLRIFLRAGCSTNLEPFSTALTHLRHLTLSADVRSLPWTSLPHEFRSNVRDIIRGPSLRSLELLRIQNFPTTVLSCCAHLESLSITHTSFQSSFGESLSSLLSNSQRHGYLRTLTVNDCEATEPLRSALIDPASPLSIARLEQLFLSLDSPRYLPECRGWLDVVGTRLDELHIHMKSDNELFVGIFGAKDKDNDQPFLKRIGFLIYNRKTGALTLQGPFPDSSTNENVVGCTSLGLIVGFSGTIAANGIRDTVAVYKVQSGGATNVGVSGF</sequence>
<evidence type="ECO:0000313" key="1">
    <source>
        <dbReference type="EMBL" id="KAF5373979.1"/>
    </source>
</evidence>
<keyword evidence="2" id="KW-1185">Reference proteome</keyword>
<dbReference type="SUPFAM" id="SSF52047">
    <property type="entry name" value="RNI-like"/>
    <property type="match status" value="1"/>
</dbReference>
<accession>A0A8H5GZR7</accession>
<dbReference type="InterPro" id="IPR032675">
    <property type="entry name" value="LRR_dom_sf"/>
</dbReference>
<protein>
    <submittedName>
        <fullName evidence="1">Uncharacterized protein</fullName>
    </submittedName>
</protein>
<dbReference type="Proteomes" id="UP000565441">
    <property type="component" value="Unassembled WGS sequence"/>
</dbReference>
<reference evidence="1 2" key="1">
    <citation type="journal article" date="2020" name="ISME J.">
        <title>Uncovering the hidden diversity of litter-decomposition mechanisms in mushroom-forming fungi.</title>
        <authorList>
            <person name="Floudas D."/>
            <person name="Bentzer J."/>
            <person name="Ahren D."/>
            <person name="Johansson T."/>
            <person name="Persson P."/>
            <person name="Tunlid A."/>
        </authorList>
    </citation>
    <scope>NUCLEOTIDE SEQUENCE [LARGE SCALE GENOMIC DNA]</scope>
    <source>
        <strain evidence="1 2">CBS 661.87</strain>
    </source>
</reference>
<dbReference type="OrthoDB" id="2745898at2759"/>
<proteinExistence type="predicted"/>
<name>A0A8H5GZR7_9AGAR</name>
<organism evidence="1 2">
    <name type="scientific">Tricholomella constricta</name>
    <dbReference type="NCBI Taxonomy" id="117010"/>
    <lineage>
        <taxon>Eukaryota</taxon>
        <taxon>Fungi</taxon>
        <taxon>Dikarya</taxon>
        <taxon>Basidiomycota</taxon>
        <taxon>Agaricomycotina</taxon>
        <taxon>Agaricomycetes</taxon>
        <taxon>Agaricomycetidae</taxon>
        <taxon>Agaricales</taxon>
        <taxon>Tricholomatineae</taxon>
        <taxon>Lyophyllaceae</taxon>
        <taxon>Tricholomella</taxon>
    </lineage>
</organism>
<comment type="caution">
    <text evidence="1">The sequence shown here is derived from an EMBL/GenBank/DDBJ whole genome shotgun (WGS) entry which is preliminary data.</text>
</comment>
<gene>
    <name evidence="1" type="ORF">D9615_009934</name>
</gene>
<dbReference type="AlphaFoldDB" id="A0A8H5GZR7"/>
<dbReference type="Gene3D" id="3.80.10.10">
    <property type="entry name" value="Ribonuclease Inhibitor"/>
    <property type="match status" value="1"/>
</dbReference>